<evidence type="ECO:0000313" key="2">
    <source>
        <dbReference type="Proteomes" id="UP000789831"/>
    </source>
</evidence>
<evidence type="ECO:0000313" key="1">
    <source>
        <dbReference type="EMBL" id="CAG8557748.1"/>
    </source>
</evidence>
<dbReference type="EMBL" id="CAJVPL010001189">
    <property type="protein sequence ID" value="CAG8557748.1"/>
    <property type="molecule type" value="Genomic_DNA"/>
</dbReference>
<accession>A0A9N9BA42</accession>
<dbReference type="AlphaFoldDB" id="A0A9N9BA42"/>
<keyword evidence="2" id="KW-1185">Reference proteome</keyword>
<gene>
    <name evidence="1" type="ORF">AGERDE_LOCUS6997</name>
</gene>
<dbReference type="Proteomes" id="UP000789831">
    <property type="component" value="Unassembled WGS sequence"/>
</dbReference>
<organism evidence="1 2">
    <name type="scientific">Ambispora gerdemannii</name>
    <dbReference type="NCBI Taxonomy" id="144530"/>
    <lineage>
        <taxon>Eukaryota</taxon>
        <taxon>Fungi</taxon>
        <taxon>Fungi incertae sedis</taxon>
        <taxon>Mucoromycota</taxon>
        <taxon>Glomeromycotina</taxon>
        <taxon>Glomeromycetes</taxon>
        <taxon>Archaeosporales</taxon>
        <taxon>Ambisporaceae</taxon>
        <taxon>Ambispora</taxon>
    </lineage>
</organism>
<sequence>MANPNFYNTVDVDFNPFNPFHHPILILSTINREEEIKVCKHELPLEMLQEKELIAQGKDISRKQVNSSLLYRWICERSKKKKRGDWFCNIQNCILNTKSMSPVLAKTWPKLPEPFKNIFRELYENLKIERSRPQEKFIFIFDEQSLHNSPSITAATNTNNNHGDFAPSNLNGLQLGPHLLNGQYNIIDNYSNIATMYTNQNHSNLSSHLDGMPSNLNDLQLASNLQNNNWTSYDDCSIHEDGAPSNLDWIIDAYNNHGYLLNNSDGALSNLDESPSTLVDPQLAISLQNSNRISYDNSSNITDYNNHGDSLIAPGAPSI</sequence>
<reference evidence="1" key="1">
    <citation type="submission" date="2021-06" db="EMBL/GenBank/DDBJ databases">
        <authorList>
            <person name="Kallberg Y."/>
            <person name="Tangrot J."/>
            <person name="Rosling A."/>
        </authorList>
    </citation>
    <scope>NUCLEOTIDE SEQUENCE</scope>
    <source>
        <strain evidence="1">MT106</strain>
    </source>
</reference>
<name>A0A9N9BA42_9GLOM</name>
<comment type="caution">
    <text evidence="1">The sequence shown here is derived from an EMBL/GenBank/DDBJ whole genome shotgun (WGS) entry which is preliminary data.</text>
</comment>
<proteinExistence type="predicted"/>
<protein>
    <submittedName>
        <fullName evidence="1">7654_t:CDS:1</fullName>
    </submittedName>
</protein>